<dbReference type="InterPro" id="IPR002542">
    <property type="entry name" value="T20D4.11-like_dom"/>
</dbReference>
<dbReference type="KEGG" id="crq:GCK72_020293"/>
<dbReference type="eggNOG" id="ENOG502TJQ1">
    <property type="taxonomic scope" value="Eukaryota"/>
</dbReference>
<dbReference type="GeneID" id="9820477"/>
<feature type="domain" description="T20D4.11-like" evidence="1">
    <location>
        <begin position="30"/>
        <end position="192"/>
    </location>
</feature>
<dbReference type="Pfam" id="PF01579">
    <property type="entry name" value="DUF19"/>
    <property type="match status" value="1"/>
</dbReference>
<accession>E3LIB2</accession>
<evidence type="ECO:0000313" key="3">
    <source>
        <dbReference type="Proteomes" id="UP000008281"/>
    </source>
</evidence>
<dbReference type="EMBL" id="DS268409">
    <property type="protein sequence ID" value="EFO95068.1"/>
    <property type="molecule type" value="Genomic_DNA"/>
</dbReference>
<dbReference type="PANTHER" id="PTHR31897">
    <property type="entry name" value="PROTEIN CBG17011-RELATED"/>
    <property type="match status" value="1"/>
</dbReference>
<gene>
    <name evidence="2" type="ORF">CRE_08924</name>
</gene>
<dbReference type="HOGENOM" id="CLU_058511_0_0_1"/>
<dbReference type="CTD" id="9820477"/>
<evidence type="ECO:0000313" key="2">
    <source>
        <dbReference type="EMBL" id="EFO95068.1"/>
    </source>
</evidence>
<sequence length="346" mass="39068">MLNFSTLFLLSCLVLFTISTPSTPPEIRNCSTLQDLVEFGACLPLISKLKRYVEQHNSEPPSEHVENMTLLCEKTTSCLSRVQCKQGIEAKIVLDAACDIVKYRDSQLQLCIVGFFKKVYLAREMMNETSCFKYNDFLEKDMAKRSEAYTNGKQCFMDYVKESCNESSIEFFSKNYEKFVTTMTAEPIVKNCKSSHHLLNSFQCVAVAEQTASSIEQLSKTKIQPNDPRVDSALNLCRQTESCMNNSCAASESVRQRIQQSCNLVEMMQSKFGVCISKIMNDKPDLSRFECLGGMDFYATTTEVTCEKYKTKKSCVKSLMSDICGEAAVEDYDKIVGIVASQFECE</sequence>
<dbReference type="OMA" id="ECNDEEL"/>
<protein>
    <recommendedName>
        <fullName evidence="1">T20D4.11-like domain-containing protein</fullName>
    </recommendedName>
</protein>
<dbReference type="RefSeq" id="XP_003116172.2">
    <property type="nucleotide sequence ID" value="XM_003116124.2"/>
</dbReference>
<dbReference type="OrthoDB" id="5896684at2759"/>
<proteinExistence type="predicted"/>
<dbReference type="Proteomes" id="UP000008281">
    <property type="component" value="Unassembled WGS sequence"/>
</dbReference>
<evidence type="ECO:0000259" key="1">
    <source>
        <dbReference type="Pfam" id="PF01579"/>
    </source>
</evidence>
<keyword evidence="3" id="KW-1185">Reference proteome</keyword>
<organism evidence="3">
    <name type="scientific">Caenorhabditis remanei</name>
    <name type="common">Caenorhabditis vulgaris</name>
    <dbReference type="NCBI Taxonomy" id="31234"/>
    <lineage>
        <taxon>Eukaryota</taxon>
        <taxon>Metazoa</taxon>
        <taxon>Ecdysozoa</taxon>
        <taxon>Nematoda</taxon>
        <taxon>Chromadorea</taxon>
        <taxon>Rhabditida</taxon>
        <taxon>Rhabditina</taxon>
        <taxon>Rhabditomorpha</taxon>
        <taxon>Rhabditoidea</taxon>
        <taxon>Rhabditidae</taxon>
        <taxon>Peloderinae</taxon>
        <taxon>Caenorhabditis</taxon>
    </lineage>
</organism>
<reference evidence="2" key="1">
    <citation type="submission" date="2007-07" db="EMBL/GenBank/DDBJ databases">
        <title>PCAP assembly of the Caenorhabditis remanei genome.</title>
        <authorList>
            <consortium name="The Caenorhabditis remanei Sequencing Consortium"/>
            <person name="Wilson R.K."/>
        </authorList>
    </citation>
    <scope>NUCLEOTIDE SEQUENCE [LARGE SCALE GENOMIC DNA]</scope>
    <source>
        <strain evidence="2">PB4641</strain>
    </source>
</reference>
<name>E3LIB2_CAERE</name>
<dbReference type="AlphaFoldDB" id="E3LIB2"/>